<proteinExistence type="predicted"/>
<dbReference type="HOGENOM" id="CLU_043377_1_0_9"/>
<dbReference type="RefSeq" id="WP_014371573.1">
    <property type="nucleotide sequence ID" value="NC_016935.1"/>
</dbReference>
<gene>
    <name evidence="1" type="ORF">PM3016_5437</name>
</gene>
<reference evidence="1 2" key="1">
    <citation type="journal article" date="2012" name="J. Bacteriol.">
        <title>Complete Genome Sequence of Paenibacillus mucilaginosus 3016, a Bacterium Functional as Microbial Fertilizer.</title>
        <authorList>
            <person name="Ma M."/>
            <person name="Wang Z."/>
            <person name="Li L."/>
            <person name="Jiang X."/>
            <person name="Guan D."/>
            <person name="Cao F."/>
            <person name="Chen H."/>
            <person name="Wang X."/>
            <person name="Shen D."/>
            <person name="Du B."/>
            <person name="Li J."/>
        </authorList>
    </citation>
    <scope>NUCLEOTIDE SEQUENCE [LARGE SCALE GENOMIC DNA]</scope>
    <source>
        <strain evidence="1 2">3016</strain>
    </source>
</reference>
<evidence type="ECO:0008006" key="3">
    <source>
        <dbReference type="Google" id="ProtNLM"/>
    </source>
</evidence>
<dbReference type="Proteomes" id="UP000007523">
    <property type="component" value="Chromosome"/>
</dbReference>
<dbReference type="STRING" id="1116391.PM3016_5437"/>
<evidence type="ECO:0000313" key="1">
    <source>
        <dbReference type="EMBL" id="AFC32137.1"/>
    </source>
</evidence>
<dbReference type="Pfam" id="PF11863">
    <property type="entry name" value="DUF3383"/>
    <property type="match status" value="1"/>
</dbReference>
<accession>H6NDT8</accession>
<dbReference type="EMBL" id="CP003235">
    <property type="protein sequence ID" value="AFC32137.1"/>
    <property type="molecule type" value="Genomic_DNA"/>
</dbReference>
<dbReference type="AlphaFoldDB" id="H6NDT8"/>
<organism evidence="1 2">
    <name type="scientific">Paenibacillus mucilaginosus 3016</name>
    <dbReference type="NCBI Taxonomy" id="1116391"/>
    <lineage>
        <taxon>Bacteria</taxon>
        <taxon>Bacillati</taxon>
        <taxon>Bacillota</taxon>
        <taxon>Bacilli</taxon>
        <taxon>Bacillales</taxon>
        <taxon>Paenibacillaceae</taxon>
        <taxon>Paenibacillus</taxon>
    </lineage>
</organism>
<evidence type="ECO:0000313" key="2">
    <source>
        <dbReference type="Proteomes" id="UP000007523"/>
    </source>
</evidence>
<keyword evidence="2" id="KW-1185">Reference proteome</keyword>
<sequence>MPLKDVKVTISLSRPAGLIGFGKPLIIGPKTGGQAYKNYSDLTALVADGFAVGSEVYKAAAAVMGQGDNRPQVFAVAAYDSGSTSDALDVLTANYSKDWYFLISTSTVKAEVIELSNYVEGQGRKLFVTRTSNLTDLVDLKATGNELTFVMYHSDPDEVAKYPDAAWVGRVGSRTVGTVTWKGHRLVGILPDDLDAAGLQDVHDNGGNAYVTKAGTPVTSEGQVLTGEYIDVIMGNHWVAANIEEQVQALFNSGEKISYTNGGISQIESVVRTVLGIAYRQEIIAEDADGIPLYSTDFPSRAETTTIDRAERILRNAKFKYELAGAIHAAEITGTVSA</sequence>
<dbReference type="KEGG" id="pmq:PM3016_5437"/>
<protein>
    <recommendedName>
        <fullName evidence="3">DUF3383 family protein</fullName>
    </recommendedName>
</protein>
<name>H6NDT8_9BACL</name>
<dbReference type="InterPro" id="IPR021808">
    <property type="entry name" value="DUF3383"/>
</dbReference>